<dbReference type="UniPathway" id="UPA00378"/>
<keyword evidence="11" id="KW-1185">Reference proteome</keyword>
<reference evidence="12" key="2">
    <citation type="submission" date="2020-04" db="EMBL/GenBank/DDBJ databases">
        <authorList>
            <consortium name="NCBI Genome Project"/>
        </authorList>
    </citation>
    <scope>NUCLEOTIDE SEQUENCE</scope>
    <source>
        <strain evidence="12">CBS 342.82</strain>
    </source>
</reference>
<dbReference type="InterPro" id="IPR055457">
    <property type="entry name" value="OST48_N"/>
</dbReference>
<comment type="pathway">
    <text evidence="2 8">Protein modification; protein glycosylation.</text>
</comment>
<dbReference type="RefSeq" id="XP_033459436.1">
    <property type="nucleotide sequence ID" value="XM_033602585.1"/>
</dbReference>
<evidence type="ECO:0000313" key="11">
    <source>
        <dbReference type="Proteomes" id="UP000504637"/>
    </source>
</evidence>
<dbReference type="Pfam" id="PF03345">
    <property type="entry name" value="OST48_N"/>
    <property type="match status" value="1"/>
</dbReference>
<keyword evidence="6 8" id="KW-1133">Transmembrane helix</keyword>
<dbReference type="Proteomes" id="UP000504637">
    <property type="component" value="Unplaced"/>
</dbReference>
<gene>
    <name evidence="12" type="ORF">K489DRAFT_358617</name>
</gene>
<proteinExistence type="inferred from homology"/>
<dbReference type="OrthoDB" id="29105at2759"/>
<evidence type="ECO:0000256" key="3">
    <source>
        <dbReference type="ARBA" id="ARBA00008743"/>
    </source>
</evidence>
<dbReference type="AlphaFoldDB" id="A0A6J3M335"/>
<dbReference type="GO" id="GO:0008250">
    <property type="term" value="C:oligosaccharyltransferase complex"/>
    <property type="evidence" value="ECO:0007669"/>
    <property type="project" value="TreeGrafter"/>
</dbReference>
<dbReference type="PANTHER" id="PTHR10830:SF0">
    <property type="entry name" value="DOLICHYL-DIPHOSPHOOLIGOSACCHARIDE--PROTEIN GLYCOSYLTRANSFERASE 48 KDA SUBUNIT"/>
    <property type="match status" value="1"/>
</dbReference>
<evidence type="ECO:0000259" key="9">
    <source>
        <dbReference type="Pfam" id="PF03345"/>
    </source>
</evidence>
<accession>A0A6J3M335</accession>
<feature type="chain" id="PRO_5027156654" description="Dolichyl-diphosphooligosaccharide--protein glycosyltransferase subunit WBP1" evidence="8">
    <location>
        <begin position="19"/>
        <end position="475"/>
    </location>
</feature>
<evidence type="ECO:0000256" key="6">
    <source>
        <dbReference type="ARBA" id="ARBA00022989"/>
    </source>
</evidence>
<dbReference type="InterPro" id="IPR005013">
    <property type="entry name" value="DDOST_48_kDa_subunit"/>
</dbReference>
<reference evidence="12" key="1">
    <citation type="submission" date="2020-01" db="EMBL/GenBank/DDBJ databases">
        <authorList>
            <consortium name="DOE Joint Genome Institute"/>
            <person name="Haridas S."/>
            <person name="Albert R."/>
            <person name="Binder M."/>
            <person name="Bloem J."/>
            <person name="Labutti K."/>
            <person name="Salamov A."/>
            <person name="Andreopoulos B."/>
            <person name="Baker S.E."/>
            <person name="Barry K."/>
            <person name="Bills G."/>
            <person name="Bluhm B.H."/>
            <person name="Cannon C."/>
            <person name="Castanera R."/>
            <person name="Culley D.E."/>
            <person name="Daum C."/>
            <person name="Ezra D."/>
            <person name="Gonzalez J.B."/>
            <person name="Henrissat B."/>
            <person name="Kuo A."/>
            <person name="Liang C."/>
            <person name="Lipzen A."/>
            <person name="Lutzoni F."/>
            <person name="Magnuson J."/>
            <person name="Mondo S."/>
            <person name="Nolan M."/>
            <person name="Ohm R."/>
            <person name="Pangilinan J."/>
            <person name="Park H.-J."/>
            <person name="Ramirez L."/>
            <person name="Alfaro M."/>
            <person name="Sun H."/>
            <person name="Tritt A."/>
            <person name="Yoshinaga Y."/>
            <person name="Zwiers L.-H."/>
            <person name="Turgeon B.G."/>
            <person name="Goodwin S.B."/>
            <person name="Spatafora J.W."/>
            <person name="Crous P.W."/>
            <person name="Grigoriev I.V."/>
        </authorList>
    </citation>
    <scope>NUCLEOTIDE SEQUENCE</scope>
    <source>
        <strain evidence="12">CBS 342.82</strain>
    </source>
</reference>
<keyword evidence="4 8" id="KW-0812">Transmembrane</keyword>
<evidence type="ECO:0000259" key="10">
    <source>
        <dbReference type="Pfam" id="PF23358"/>
    </source>
</evidence>
<evidence type="ECO:0000256" key="7">
    <source>
        <dbReference type="ARBA" id="ARBA00023136"/>
    </source>
</evidence>
<dbReference type="GO" id="GO:0018279">
    <property type="term" value="P:protein N-linked glycosylation via asparagine"/>
    <property type="evidence" value="ECO:0007669"/>
    <property type="project" value="UniProtKB-UniRule"/>
</dbReference>
<comment type="subunit">
    <text evidence="8">Component of the oligosaccharyltransferase (OST) complex.</text>
</comment>
<feature type="domain" description="OST48 middle" evidence="10">
    <location>
        <begin position="326"/>
        <end position="465"/>
    </location>
</feature>
<comment type="function">
    <text evidence="8">Subunit of the oligosaccharyl transferase (OST) complex that catalyzes the initial transfer of a defined glycan (Glc(3)Man(9)GlcNAc(2) in eukaryotes) from the lipid carrier dolichol-pyrophosphate to an asparagine residue within an Asn-X-Ser/Thr consensus motif in nascent polypeptide chains, the first step in protein N-glycosylation. N-glycosylation occurs cotranslationally and the complex associates with the Sec61 complex at the channel-forming translocon complex that mediates protein translocation across the endoplasmic reticulum (ER).</text>
</comment>
<feature type="transmembrane region" description="Helical" evidence="8">
    <location>
        <begin position="440"/>
        <end position="463"/>
    </location>
</feature>
<sequence>MRLPLAGLVLGLITVVAALSATGNKLLVIAEDAADKDKYSQFLAGVEKRGFQISHHTPKDASLALFEHGVPAYDHLLLLPTKAKSLGQALTPNLIVDFVNAGSNVLLALSSTVGVPIAVNNLLAELDVTLASEKNSLVVDHFQHDARSAAEDHDVLVLNTPDFTGKNVKNFFAGKSASGGWIALPRAVGQVLGNESPLLQSIIKAPSTSYMRNPKEEADSNEEPFATGAQISLVTAFQARNSARFTILGSAEALEDKWLEAKLEVQLPGKGQKSVIPENKLFAEQVSAWTFKEAGVLKVGQIRHYLNEGVQKGLKNASGVPAFDVNPEIYRIKNDVHYEIELSEWVTDRWAPFAVPAGDALQLEFSMLSPFHRLDLIKQADTASSTVYAVDFKLPDQHGIFNFFVEYRRPFYTVVEEKNTVSVRHFAHDEWPRSFVISGAWPWIGGIWVTITGWILFVALWLYSKPAAEKNLKRL</sequence>
<feature type="domain" description="OST48 N-terminal" evidence="9">
    <location>
        <begin position="25"/>
        <end position="290"/>
    </location>
</feature>
<comment type="subcellular location">
    <subcellularLocation>
        <location evidence="8">Endoplasmic reticulum membrane</location>
        <topology evidence="8">Single-pass type I membrane protein</topology>
    </subcellularLocation>
    <subcellularLocation>
        <location evidence="1">Membrane</location>
        <topology evidence="1">Single-pass type I membrane protein</topology>
    </subcellularLocation>
</comment>
<evidence type="ECO:0000256" key="4">
    <source>
        <dbReference type="ARBA" id="ARBA00022692"/>
    </source>
</evidence>
<evidence type="ECO:0000256" key="5">
    <source>
        <dbReference type="ARBA" id="ARBA00022824"/>
    </source>
</evidence>
<evidence type="ECO:0000313" key="12">
    <source>
        <dbReference type="RefSeq" id="XP_033459436.1"/>
    </source>
</evidence>
<name>A0A6J3M335_9PEZI</name>
<dbReference type="InterPro" id="IPR055459">
    <property type="entry name" value="OST48_MD"/>
</dbReference>
<protein>
    <recommendedName>
        <fullName evidence="8">Dolichyl-diphosphooligosaccharide--protein glycosyltransferase subunit WBP1</fullName>
        <shortName evidence="8">Oligosaccharyl transferase subunit WBP1</shortName>
    </recommendedName>
</protein>
<dbReference type="PANTHER" id="PTHR10830">
    <property type="entry name" value="DOLICHYL-DIPHOSPHOOLIGOSACCHARIDE--PROTEIN GLYCOSYLTRANSFERASE 48 KDA SUBUNIT"/>
    <property type="match status" value="1"/>
</dbReference>
<dbReference type="GeneID" id="54360385"/>
<reference evidence="12" key="3">
    <citation type="submission" date="2025-08" db="UniProtKB">
        <authorList>
            <consortium name="RefSeq"/>
        </authorList>
    </citation>
    <scope>IDENTIFICATION</scope>
    <source>
        <strain evidence="12">CBS 342.82</strain>
    </source>
</reference>
<feature type="signal peptide" evidence="8">
    <location>
        <begin position="1"/>
        <end position="18"/>
    </location>
</feature>
<evidence type="ECO:0000256" key="1">
    <source>
        <dbReference type="ARBA" id="ARBA00004479"/>
    </source>
</evidence>
<keyword evidence="8" id="KW-0732">Signal</keyword>
<evidence type="ECO:0000256" key="8">
    <source>
        <dbReference type="RuleBase" id="RU361142"/>
    </source>
</evidence>
<dbReference type="Pfam" id="PF23358">
    <property type="entry name" value="OST48_MD"/>
    <property type="match status" value="1"/>
</dbReference>
<comment type="similarity">
    <text evidence="3 8">Belongs to the DDOST 48 kDa subunit family.</text>
</comment>
<keyword evidence="5 8" id="KW-0256">Endoplasmic reticulum</keyword>
<keyword evidence="7 8" id="KW-0472">Membrane</keyword>
<organism evidence="12">
    <name type="scientific">Dissoconium aciculare CBS 342.82</name>
    <dbReference type="NCBI Taxonomy" id="1314786"/>
    <lineage>
        <taxon>Eukaryota</taxon>
        <taxon>Fungi</taxon>
        <taxon>Dikarya</taxon>
        <taxon>Ascomycota</taxon>
        <taxon>Pezizomycotina</taxon>
        <taxon>Dothideomycetes</taxon>
        <taxon>Dothideomycetidae</taxon>
        <taxon>Mycosphaerellales</taxon>
        <taxon>Dissoconiaceae</taxon>
        <taxon>Dissoconium</taxon>
    </lineage>
</organism>
<evidence type="ECO:0000256" key="2">
    <source>
        <dbReference type="ARBA" id="ARBA00004922"/>
    </source>
</evidence>